<feature type="compositionally biased region" description="Polar residues" evidence="1">
    <location>
        <begin position="1"/>
        <end position="17"/>
    </location>
</feature>
<evidence type="ECO:0000256" key="1">
    <source>
        <dbReference type="SAM" id="MobiDB-lite"/>
    </source>
</evidence>
<evidence type="ECO:0000313" key="3">
    <source>
        <dbReference type="Proteomes" id="UP000580250"/>
    </source>
</evidence>
<organism evidence="2 3">
    <name type="scientific">Meloidogyne enterolobii</name>
    <name type="common">Root-knot nematode worm</name>
    <name type="synonym">Meloidogyne mayaguensis</name>
    <dbReference type="NCBI Taxonomy" id="390850"/>
    <lineage>
        <taxon>Eukaryota</taxon>
        <taxon>Metazoa</taxon>
        <taxon>Ecdysozoa</taxon>
        <taxon>Nematoda</taxon>
        <taxon>Chromadorea</taxon>
        <taxon>Rhabditida</taxon>
        <taxon>Tylenchina</taxon>
        <taxon>Tylenchomorpha</taxon>
        <taxon>Tylenchoidea</taxon>
        <taxon>Meloidogynidae</taxon>
        <taxon>Meloidogyninae</taxon>
        <taxon>Meloidogyne</taxon>
    </lineage>
</organism>
<dbReference type="EMBL" id="CAJEWN010000773">
    <property type="protein sequence ID" value="CAD2189831.1"/>
    <property type="molecule type" value="Genomic_DNA"/>
</dbReference>
<comment type="caution">
    <text evidence="2">The sequence shown here is derived from an EMBL/GenBank/DDBJ whole genome shotgun (WGS) entry which is preliminary data.</text>
</comment>
<feature type="compositionally biased region" description="Basic and acidic residues" evidence="1">
    <location>
        <begin position="38"/>
        <end position="47"/>
    </location>
</feature>
<protein>
    <submittedName>
        <fullName evidence="2">Uncharacterized protein</fullName>
    </submittedName>
</protein>
<dbReference type="Proteomes" id="UP000580250">
    <property type="component" value="Unassembled WGS sequence"/>
</dbReference>
<accession>A0A6V7WS18</accession>
<dbReference type="AlphaFoldDB" id="A0A6V7WS18"/>
<gene>
    <name evidence="2" type="ORF">MENT_LOCUS42575</name>
</gene>
<evidence type="ECO:0000313" key="2">
    <source>
        <dbReference type="EMBL" id="CAD2189831.1"/>
    </source>
</evidence>
<reference evidence="2 3" key="1">
    <citation type="submission" date="2020-08" db="EMBL/GenBank/DDBJ databases">
        <authorList>
            <person name="Koutsovoulos G."/>
            <person name="Danchin GJ E."/>
        </authorList>
    </citation>
    <scope>NUCLEOTIDE SEQUENCE [LARGE SCALE GENOMIC DNA]</scope>
</reference>
<feature type="region of interest" description="Disordered" evidence="1">
    <location>
        <begin position="1"/>
        <end position="47"/>
    </location>
</feature>
<proteinExistence type="predicted"/>
<sequence length="47" mass="5433">MNKNTQKNSNSSMNQNLVKMLPNEEHESQRLTGTLDDIVNKSKRIMD</sequence>
<name>A0A6V7WS18_MELEN</name>